<accession>A0AAV5DFY9</accession>
<keyword evidence="3" id="KW-1185">Reference proteome</keyword>
<reference evidence="2" key="1">
    <citation type="journal article" date="2018" name="DNA Res.">
        <title>Multiple hybrid de novo genome assembly of finger millet, an orphan allotetraploid crop.</title>
        <authorList>
            <person name="Hatakeyama M."/>
            <person name="Aluri S."/>
            <person name="Balachadran M.T."/>
            <person name="Sivarajan S.R."/>
            <person name="Patrignani A."/>
            <person name="Gruter S."/>
            <person name="Poveda L."/>
            <person name="Shimizu-Inatsugi R."/>
            <person name="Baeten J."/>
            <person name="Francoijs K.J."/>
            <person name="Nataraja K.N."/>
            <person name="Reddy Y.A.N."/>
            <person name="Phadnis S."/>
            <person name="Ravikumar R.L."/>
            <person name="Schlapbach R."/>
            <person name="Sreeman S.M."/>
            <person name="Shimizu K.K."/>
        </authorList>
    </citation>
    <scope>NUCLEOTIDE SEQUENCE</scope>
</reference>
<gene>
    <name evidence="2" type="primary">ga27729</name>
    <name evidence="2" type="ORF">PR202_ga27729</name>
</gene>
<feature type="chain" id="PRO_5043741723" evidence="1">
    <location>
        <begin position="26"/>
        <end position="177"/>
    </location>
</feature>
<evidence type="ECO:0000256" key="1">
    <source>
        <dbReference type="SAM" id="SignalP"/>
    </source>
</evidence>
<protein>
    <submittedName>
        <fullName evidence="2">Uncharacterized protein</fullName>
    </submittedName>
</protein>
<feature type="signal peptide" evidence="1">
    <location>
        <begin position="1"/>
        <end position="25"/>
    </location>
</feature>
<proteinExistence type="predicted"/>
<name>A0AAV5DFY9_ELECO</name>
<sequence>MPPSSSLCCLRLIVLLLTLASHAVGLVIIPKWLDCPSSQAPSPAPPASTNDTSSSRFRYNVVRLLEALPSAAASNGGFASIGRGSGGDLAFCSVFYADTNASTAYEDAFRQQLYNINNVSDKVALGRTYYALMKSLSVRDVNATAESLSTAAMFATGHAVCSTLPPPTAPCTGWCSA</sequence>
<comment type="caution">
    <text evidence="2">The sequence shown here is derived from an EMBL/GenBank/DDBJ whole genome shotgun (WGS) entry which is preliminary data.</text>
</comment>
<dbReference type="EMBL" id="BQKI01000016">
    <property type="protein sequence ID" value="GJN09699.1"/>
    <property type="molecule type" value="Genomic_DNA"/>
</dbReference>
<keyword evidence="1" id="KW-0732">Signal</keyword>
<dbReference type="Proteomes" id="UP001054889">
    <property type="component" value="Unassembled WGS sequence"/>
</dbReference>
<dbReference type="AlphaFoldDB" id="A0AAV5DFY9"/>
<evidence type="ECO:0000313" key="3">
    <source>
        <dbReference type="Proteomes" id="UP001054889"/>
    </source>
</evidence>
<evidence type="ECO:0000313" key="2">
    <source>
        <dbReference type="EMBL" id="GJN09699.1"/>
    </source>
</evidence>
<organism evidence="2 3">
    <name type="scientific">Eleusine coracana subsp. coracana</name>
    <dbReference type="NCBI Taxonomy" id="191504"/>
    <lineage>
        <taxon>Eukaryota</taxon>
        <taxon>Viridiplantae</taxon>
        <taxon>Streptophyta</taxon>
        <taxon>Embryophyta</taxon>
        <taxon>Tracheophyta</taxon>
        <taxon>Spermatophyta</taxon>
        <taxon>Magnoliopsida</taxon>
        <taxon>Liliopsida</taxon>
        <taxon>Poales</taxon>
        <taxon>Poaceae</taxon>
        <taxon>PACMAD clade</taxon>
        <taxon>Chloridoideae</taxon>
        <taxon>Cynodonteae</taxon>
        <taxon>Eleusininae</taxon>
        <taxon>Eleusine</taxon>
    </lineage>
</organism>
<reference evidence="2" key="2">
    <citation type="submission" date="2021-12" db="EMBL/GenBank/DDBJ databases">
        <title>Resequencing data analysis of finger millet.</title>
        <authorList>
            <person name="Hatakeyama M."/>
            <person name="Aluri S."/>
            <person name="Balachadran M.T."/>
            <person name="Sivarajan S.R."/>
            <person name="Poveda L."/>
            <person name="Shimizu-Inatsugi R."/>
            <person name="Schlapbach R."/>
            <person name="Sreeman S.M."/>
            <person name="Shimizu K.K."/>
        </authorList>
    </citation>
    <scope>NUCLEOTIDE SEQUENCE</scope>
</reference>